<gene>
    <name evidence="2" type="ORF">TM448A00161_0022</name>
    <name evidence="3" type="ORF">TM448B00459_0014</name>
</gene>
<evidence type="ECO:0000256" key="1">
    <source>
        <dbReference type="SAM" id="Phobius"/>
    </source>
</evidence>
<dbReference type="AlphaFoldDB" id="A0A6H1ZC79"/>
<sequence>MNAYARERAKRLAMVSFILCLAGGVLIGYEYGWITGLAVFFLAWAVSPVVDAT</sequence>
<accession>A0A6H1ZC79</accession>
<keyword evidence="1" id="KW-0812">Transmembrane</keyword>
<protein>
    <submittedName>
        <fullName evidence="2">Uncharacterized protein</fullName>
    </submittedName>
</protein>
<dbReference type="EMBL" id="MT144623">
    <property type="protein sequence ID" value="QJH95559.1"/>
    <property type="molecule type" value="Genomic_DNA"/>
</dbReference>
<evidence type="ECO:0000313" key="3">
    <source>
        <dbReference type="EMBL" id="QJH95559.1"/>
    </source>
</evidence>
<keyword evidence="1" id="KW-0472">Membrane</keyword>
<reference evidence="2" key="1">
    <citation type="submission" date="2020-03" db="EMBL/GenBank/DDBJ databases">
        <title>The deep terrestrial virosphere.</title>
        <authorList>
            <person name="Holmfeldt K."/>
            <person name="Nilsson E."/>
            <person name="Simone D."/>
            <person name="Lopez-Fernandez M."/>
            <person name="Wu X."/>
            <person name="de Brujin I."/>
            <person name="Lundin D."/>
            <person name="Andersson A."/>
            <person name="Bertilsson S."/>
            <person name="Dopson M."/>
        </authorList>
    </citation>
    <scope>NUCLEOTIDE SEQUENCE</scope>
    <source>
        <strain evidence="2">TM448A00161</strain>
        <strain evidence="3">TM448B00459</strain>
    </source>
</reference>
<name>A0A6H1ZC79_9ZZZZ</name>
<dbReference type="EMBL" id="MT143982">
    <property type="protein sequence ID" value="QJA44875.1"/>
    <property type="molecule type" value="Genomic_DNA"/>
</dbReference>
<feature type="transmembrane region" description="Helical" evidence="1">
    <location>
        <begin position="12"/>
        <end position="45"/>
    </location>
</feature>
<keyword evidence="1" id="KW-1133">Transmembrane helix</keyword>
<proteinExistence type="predicted"/>
<evidence type="ECO:0000313" key="2">
    <source>
        <dbReference type="EMBL" id="QJA44875.1"/>
    </source>
</evidence>
<organism evidence="2">
    <name type="scientific">viral metagenome</name>
    <dbReference type="NCBI Taxonomy" id="1070528"/>
    <lineage>
        <taxon>unclassified sequences</taxon>
        <taxon>metagenomes</taxon>
        <taxon>organismal metagenomes</taxon>
    </lineage>
</organism>